<dbReference type="GeneID" id="2874567"/>
<dbReference type="Proteomes" id="UP000000560">
    <property type="component" value="Chromosome VII"/>
</dbReference>
<proteinExistence type="predicted"/>
<evidence type="ECO:0000313" key="2">
    <source>
        <dbReference type="Proteomes" id="UP000000560"/>
    </source>
</evidence>
<dbReference type="VEuPathDB" id="FungiDB:AN1549"/>
<evidence type="ECO:0000313" key="1">
    <source>
        <dbReference type="EMBL" id="CBF85089.1"/>
    </source>
</evidence>
<dbReference type="AlphaFoldDB" id="Q5BD31"/>
<keyword evidence="2" id="KW-1185">Reference proteome</keyword>
<gene>
    <name evidence="1" type="ORF">ANIA_01549</name>
</gene>
<accession>Q5BD31</accession>
<reference evidence="2" key="2">
    <citation type="journal article" date="2009" name="Fungal Genet. Biol.">
        <title>The 2008 update of the Aspergillus nidulans genome annotation: a community effort.</title>
        <authorList>
            <person name="Wortman J.R."/>
            <person name="Gilsenan J.M."/>
            <person name="Joardar V."/>
            <person name="Deegan J."/>
            <person name="Clutterbuck J."/>
            <person name="Andersen M.R."/>
            <person name="Archer D."/>
            <person name="Bencina M."/>
            <person name="Braus G."/>
            <person name="Coutinho P."/>
            <person name="von Dohren H."/>
            <person name="Doonan J."/>
            <person name="Driessen A.J."/>
            <person name="Durek P."/>
            <person name="Espeso E."/>
            <person name="Fekete E."/>
            <person name="Flipphi M."/>
            <person name="Estrada C.G."/>
            <person name="Geysens S."/>
            <person name="Goldman G."/>
            <person name="de Groot P.W."/>
            <person name="Hansen K."/>
            <person name="Harris S.D."/>
            <person name="Heinekamp T."/>
            <person name="Helmstaedt K."/>
            <person name="Henrissat B."/>
            <person name="Hofmann G."/>
            <person name="Homan T."/>
            <person name="Horio T."/>
            <person name="Horiuchi H."/>
            <person name="James S."/>
            <person name="Jones M."/>
            <person name="Karaffa L."/>
            <person name="Karanyi Z."/>
            <person name="Kato M."/>
            <person name="Keller N."/>
            <person name="Kelly D.E."/>
            <person name="Kiel J.A."/>
            <person name="Kim J.M."/>
            <person name="van der Klei I.J."/>
            <person name="Klis F.M."/>
            <person name="Kovalchuk A."/>
            <person name="Krasevec N."/>
            <person name="Kubicek C.P."/>
            <person name="Liu B."/>
            <person name="Maccabe A."/>
            <person name="Meyer V."/>
            <person name="Mirabito P."/>
            <person name="Miskei M."/>
            <person name="Mos M."/>
            <person name="Mullins J."/>
            <person name="Nelson D.R."/>
            <person name="Nielsen J."/>
            <person name="Oakley B.R."/>
            <person name="Osmani S.A."/>
            <person name="Pakula T."/>
            <person name="Paszewski A."/>
            <person name="Paulsen I."/>
            <person name="Pilsyk S."/>
            <person name="Pocsi I."/>
            <person name="Punt P.J."/>
            <person name="Ram A.F."/>
            <person name="Ren Q."/>
            <person name="Robellet X."/>
            <person name="Robson G."/>
            <person name="Seiboth B."/>
            <person name="van Solingen P."/>
            <person name="Specht T."/>
            <person name="Sun J."/>
            <person name="Taheri-Talesh N."/>
            <person name="Takeshita N."/>
            <person name="Ussery D."/>
            <person name="vanKuyk P.A."/>
            <person name="Visser H."/>
            <person name="van de Vondervoort P.J."/>
            <person name="de Vries R.P."/>
            <person name="Walton J."/>
            <person name="Xiang X."/>
            <person name="Xiong Y."/>
            <person name="Zeng A.P."/>
            <person name="Brandt B.W."/>
            <person name="Cornell M.J."/>
            <person name="van den Hondel C.A."/>
            <person name="Visser J."/>
            <person name="Oliver S.G."/>
            <person name="Turner G."/>
        </authorList>
    </citation>
    <scope>GENOME REANNOTATION</scope>
    <source>
        <strain evidence="2">FGSC A4 / ATCC 38163 / CBS 112.46 / NRRL 194 / M139</strain>
    </source>
</reference>
<accession>C8VMY7</accession>
<dbReference type="InParanoid" id="Q5BD31"/>
<dbReference type="OMA" id="VDHGWAR"/>
<dbReference type="RefSeq" id="XP_659153.1">
    <property type="nucleotide sequence ID" value="XM_654061.2"/>
</dbReference>
<dbReference type="OrthoDB" id="4525861at2759"/>
<dbReference type="KEGG" id="ani:ANIA_01549"/>
<protein>
    <submittedName>
        <fullName evidence="1">Uncharacterized protein</fullName>
    </submittedName>
</protein>
<dbReference type="HOGENOM" id="CLU_185437_0_0_1"/>
<reference evidence="2" key="1">
    <citation type="journal article" date="2005" name="Nature">
        <title>Sequencing of Aspergillus nidulans and comparative analysis with A. fumigatus and A. oryzae.</title>
        <authorList>
            <person name="Galagan J.E."/>
            <person name="Calvo S.E."/>
            <person name="Cuomo C."/>
            <person name="Ma L.J."/>
            <person name="Wortman J.R."/>
            <person name="Batzoglou S."/>
            <person name="Lee S.I."/>
            <person name="Basturkmen M."/>
            <person name="Spevak C.C."/>
            <person name="Clutterbuck J."/>
            <person name="Kapitonov V."/>
            <person name="Jurka J."/>
            <person name="Scazzocchio C."/>
            <person name="Farman M."/>
            <person name="Butler J."/>
            <person name="Purcell S."/>
            <person name="Harris S."/>
            <person name="Braus G.H."/>
            <person name="Draht O."/>
            <person name="Busch S."/>
            <person name="D'Enfert C."/>
            <person name="Bouchier C."/>
            <person name="Goldman G.H."/>
            <person name="Bell-Pedersen D."/>
            <person name="Griffiths-Jones S."/>
            <person name="Doonan J.H."/>
            <person name="Yu J."/>
            <person name="Vienken K."/>
            <person name="Pain A."/>
            <person name="Freitag M."/>
            <person name="Selker E.U."/>
            <person name="Archer D.B."/>
            <person name="Penalva M.A."/>
            <person name="Oakley B.R."/>
            <person name="Momany M."/>
            <person name="Tanaka T."/>
            <person name="Kumagai T."/>
            <person name="Asai K."/>
            <person name="Machida M."/>
            <person name="Nierman W.C."/>
            <person name="Denning D.W."/>
            <person name="Caddick M."/>
            <person name="Hynes M."/>
            <person name="Paoletti M."/>
            <person name="Fischer R."/>
            <person name="Miller B."/>
            <person name="Dyer P."/>
            <person name="Sachs M.S."/>
            <person name="Osmani S.A."/>
            <person name="Birren B.W."/>
        </authorList>
    </citation>
    <scope>NUCLEOTIDE SEQUENCE [LARGE SCALE GENOMIC DNA]</scope>
    <source>
        <strain evidence="2">FGSC A4 / ATCC 38163 / CBS 112.46 / NRRL 194 / M139</strain>
    </source>
</reference>
<name>Q5BD31_EMENI</name>
<organism evidence="1 2">
    <name type="scientific">Emericella nidulans (strain FGSC A4 / ATCC 38163 / CBS 112.46 / NRRL 194 / M139)</name>
    <name type="common">Aspergillus nidulans</name>
    <dbReference type="NCBI Taxonomy" id="227321"/>
    <lineage>
        <taxon>Eukaryota</taxon>
        <taxon>Fungi</taxon>
        <taxon>Dikarya</taxon>
        <taxon>Ascomycota</taxon>
        <taxon>Pezizomycotina</taxon>
        <taxon>Eurotiomycetes</taxon>
        <taxon>Eurotiomycetidae</taxon>
        <taxon>Eurotiales</taxon>
        <taxon>Aspergillaceae</taxon>
        <taxon>Aspergillus</taxon>
        <taxon>Aspergillus subgen. Nidulantes</taxon>
    </lineage>
</organism>
<dbReference type="EMBL" id="BN001307">
    <property type="protein sequence ID" value="CBF85089.1"/>
    <property type="molecule type" value="Genomic_DNA"/>
</dbReference>
<sequence>MVDDKSSTPAVSHARAHNDFGTNLWVRQGAVEHRHPTAGRGLFAGLQDMKKYNVEHGWAKRNADASTGLGGWLWNKIFGGNYKPYD</sequence>